<accession>A0A0P0Y9Q0</accession>
<evidence type="ECO:0000313" key="2">
    <source>
        <dbReference type="EMBL" id="BAT16959.1"/>
    </source>
</evidence>
<organism evidence="2 3">
    <name type="scientific">Oryza sativa subsp. japonica</name>
    <name type="common">Rice</name>
    <dbReference type="NCBI Taxonomy" id="39947"/>
    <lineage>
        <taxon>Eukaryota</taxon>
        <taxon>Viridiplantae</taxon>
        <taxon>Streptophyta</taxon>
        <taxon>Embryophyta</taxon>
        <taxon>Tracheophyta</taxon>
        <taxon>Spermatophyta</taxon>
        <taxon>Magnoliopsida</taxon>
        <taxon>Liliopsida</taxon>
        <taxon>Poales</taxon>
        <taxon>Poaceae</taxon>
        <taxon>BOP clade</taxon>
        <taxon>Oryzoideae</taxon>
        <taxon>Oryzeae</taxon>
        <taxon>Oryzinae</taxon>
        <taxon>Oryza</taxon>
        <taxon>Oryza sativa</taxon>
    </lineage>
</organism>
<reference evidence="3" key="1">
    <citation type="journal article" date="2005" name="Nature">
        <title>The map-based sequence of the rice genome.</title>
        <authorList>
            <consortium name="International rice genome sequencing project (IRGSP)"/>
            <person name="Matsumoto T."/>
            <person name="Wu J."/>
            <person name="Kanamori H."/>
            <person name="Katayose Y."/>
            <person name="Fujisawa M."/>
            <person name="Namiki N."/>
            <person name="Mizuno H."/>
            <person name="Yamamoto K."/>
            <person name="Antonio B.A."/>
            <person name="Baba T."/>
            <person name="Sakata K."/>
            <person name="Nagamura Y."/>
            <person name="Aoki H."/>
            <person name="Arikawa K."/>
            <person name="Arita K."/>
            <person name="Bito T."/>
            <person name="Chiden Y."/>
            <person name="Fujitsuka N."/>
            <person name="Fukunaka R."/>
            <person name="Hamada M."/>
            <person name="Harada C."/>
            <person name="Hayashi A."/>
            <person name="Hijishita S."/>
            <person name="Honda M."/>
            <person name="Hosokawa S."/>
            <person name="Ichikawa Y."/>
            <person name="Idonuma A."/>
            <person name="Iijima M."/>
            <person name="Ikeda M."/>
            <person name="Ikeno M."/>
            <person name="Ito K."/>
            <person name="Ito S."/>
            <person name="Ito T."/>
            <person name="Ito Y."/>
            <person name="Ito Y."/>
            <person name="Iwabuchi A."/>
            <person name="Kamiya K."/>
            <person name="Karasawa W."/>
            <person name="Kurita K."/>
            <person name="Katagiri S."/>
            <person name="Kikuta A."/>
            <person name="Kobayashi H."/>
            <person name="Kobayashi N."/>
            <person name="Machita K."/>
            <person name="Maehara T."/>
            <person name="Masukawa M."/>
            <person name="Mizubayashi T."/>
            <person name="Mukai Y."/>
            <person name="Nagasaki H."/>
            <person name="Nagata Y."/>
            <person name="Naito S."/>
            <person name="Nakashima M."/>
            <person name="Nakama Y."/>
            <person name="Nakamichi Y."/>
            <person name="Nakamura M."/>
            <person name="Meguro A."/>
            <person name="Negishi M."/>
            <person name="Ohta I."/>
            <person name="Ohta T."/>
            <person name="Okamoto M."/>
            <person name="Ono N."/>
            <person name="Saji S."/>
            <person name="Sakaguchi M."/>
            <person name="Sakai K."/>
            <person name="Shibata M."/>
            <person name="Shimokawa T."/>
            <person name="Song J."/>
            <person name="Takazaki Y."/>
            <person name="Terasawa K."/>
            <person name="Tsugane M."/>
            <person name="Tsuji K."/>
            <person name="Ueda S."/>
            <person name="Waki K."/>
            <person name="Yamagata H."/>
            <person name="Yamamoto M."/>
            <person name="Yamamoto S."/>
            <person name="Yamane H."/>
            <person name="Yoshiki S."/>
            <person name="Yoshihara R."/>
            <person name="Yukawa K."/>
            <person name="Zhong H."/>
            <person name="Yano M."/>
            <person name="Yuan Q."/>
            <person name="Ouyang S."/>
            <person name="Liu J."/>
            <person name="Jones K.M."/>
            <person name="Gansberger K."/>
            <person name="Moffat K."/>
            <person name="Hill J."/>
            <person name="Bera J."/>
            <person name="Fadrosh D."/>
            <person name="Jin S."/>
            <person name="Johri S."/>
            <person name="Kim M."/>
            <person name="Overton L."/>
            <person name="Reardon M."/>
            <person name="Tsitrin T."/>
            <person name="Vuong H."/>
            <person name="Weaver B."/>
            <person name="Ciecko A."/>
            <person name="Tallon L."/>
            <person name="Jackson J."/>
            <person name="Pai G."/>
            <person name="Aken S.V."/>
            <person name="Utterback T."/>
            <person name="Reidmuller S."/>
            <person name="Feldblyum T."/>
            <person name="Hsiao J."/>
            <person name="Zismann V."/>
            <person name="Iobst S."/>
            <person name="de Vazeille A.R."/>
            <person name="Buell C.R."/>
            <person name="Ying K."/>
            <person name="Li Y."/>
            <person name="Lu T."/>
            <person name="Huang Y."/>
            <person name="Zhao Q."/>
            <person name="Feng Q."/>
            <person name="Zhang L."/>
            <person name="Zhu J."/>
            <person name="Weng Q."/>
            <person name="Mu J."/>
            <person name="Lu Y."/>
            <person name="Fan D."/>
            <person name="Liu Y."/>
            <person name="Guan J."/>
            <person name="Zhang Y."/>
            <person name="Yu S."/>
            <person name="Liu X."/>
            <person name="Zhang Y."/>
            <person name="Hong G."/>
            <person name="Han B."/>
            <person name="Choisne N."/>
            <person name="Demange N."/>
            <person name="Orjeda G."/>
            <person name="Samain S."/>
            <person name="Cattolico L."/>
            <person name="Pelletier E."/>
            <person name="Couloux A."/>
            <person name="Segurens B."/>
            <person name="Wincker P."/>
            <person name="D'Hont A."/>
            <person name="Scarpelli C."/>
            <person name="Weissenbach J."/>
            <person name="Salanoubat M."/>
            <person name="Quetier F."/>
            <person name="Yu Y."/>
            <person name="Kim H.R."/>
            <person name="Rambo T."/>
            <person name="Currie J."/>
            <person name="Collura K."/>
            <person name="Luo M."/>
            <person name="Yang T."/>
            <person name="Ammiraju J.S.S."/>
            <person name="Engler F."/>
            <person name="Soderlund C."/>
            <person name="Wing R.A."/>
            <person name="Palmer L.E."/>
            <person name="de la Bastide M."/>
            <person name="Spiegel L."/>
            <person name="Nascimento L."/>
            <person name="Zutavern T."/>
            <person name="O'Shaughnessy A."/>
            <person name="Dike S."/>
            <person name="Dedhia N."/>
            <person name="Preston R."/>
            <person name="Balija V."/>
            <person name="McCombie W.R."/>
            <person name="Chow T."/>
            <person name="Chen H."/>
            <person name="Chung M."/>
            <person name="Chen C."/>
            <person name="Shaw J."/>
            <person name="Wu H."/>
            <person name="Hsiao K."/>
            <person name="Chao Y."/>
            <person name="Chu M."/>
            <person name="Cheng C."/>
            <person name="Hour A."/>
            <person name="Lee P."/>
            <person name="Lin S."/>
            <person name="Lin Y."/>
            <person name="Liou J."/>
            <person name="Liu S."/>
            <person name="Hsing Y."/>
            <person name="Raghuvanshi S."/>
            <person name="Mohanty A."/>
            <person name="Bharti A.K."/>
            <person name="Gaur A."/>
            <person name="Gupta V."/>
            <person name="Kumar D."/>
            <person name="Ravi V."/>
            <person name="Vij S."/>
            <person name="Kapur A."/>
            <person name="Khurana P."/>
            <person name="Khurana P."/>
            <person name="Khurana J.P."/>
            <person name="Tyagi A.K."/>
            <person name="Gaikwad K."/>
            <person name="Singh A."/>
            <person name="Dalal V."/>
            <person name="Srivastava S."/>
            <person name="Dixit A."/>
            <person name="Pal A.K."/>
            <person name="Ghazi I.A."/>
            <person name="Yadav M."/>
            <person name="Pandit A."/>
            <person name="Bhargava A."/>
            <person name="Sureshbabu K."/>
            <person name="Batra K."/>
            <person name="Sharma T.R."/>
            <person name="Mohapatra T."/>
            <person name="Singh N.K."/>
            <person name="Messing J."/>
            <person name="Nelson A.B."/>
            <person name="Fuks G."/>
            <person name="Kavchok S."/>
            <person name="Keizer G."/>
            <person name="Linton E."/>
            <person name="Llaca V."/>
            <person name="Song R."/>
            <person name="Tanyolac B."/>
            <person name="Young S."/>
            <person name="Ho-Il K."/>
            <person name="Hahn J.H."/>
            <person name="Sangsakoo G."/>
            <person name="Vanavichit A."/>
            <person name="de Mattos Luiz.A.T."/>
            <person name="Zimmer P.D."/>
            <person name="Malone G."/>
            <person name="Dellagostin O."/>
            <person name="de Oliveira A.C."/>
            <person name="Bevan M."/>
            <person name="Bancroft I."/>
            <person name="Minx P."/>
            <person name="Cordum H."/>
            <person name="Wilson R."/>
            <person name="Cheng Z."/>
            <person name="Jin W."/>
            <person name="Jiang J."/>
            <person name="Leong S.A."/>
            <person name="Iwama H."/>
            <person name="Gojobori T."/>
            <person name="Itoh T."/>
            <person name="Niimura Y."/>
            <person name="Fujii Y."/>
            <person name="Habara T."/>
            <person name="Sakai H."/>
            <person name="Sato Y."/>
            <person name="Wilson G."/>
            <person name="Kumar K."/>
            <person name="McCouch S."/>
            <person name="Juretic N."/>
            <person name="Hoen D."/>
            <person name="Wright S."/>
            <person name="Bruskiewich R."/>
            <person name="Bureau T."/>
            <person name="Miyao A."/>
            <person name="Hirochika H."/>
            <person name="Nishikawa T."/>
            <person name="Kadowaki K."/>
            <person name="Sugiura M."/>
            <person name="Burr B."/>
            <person name="Sasaki T."/>
        </authorList>
    </citation>
    <scope>NUCLEOTIDE SEQUENCE [LARGE SCALE GENOMIC DNA]</scope>
    <source>
        <strain evidence="3">cv. Nipponbare</strain>
    </source>
</reference>
<evidence type="ECO:0000313" key="3">
    <source>
        <dbReference type="Proteomes" id="UP000059680"/>
    </source>
</evidence>
<sequence length="94" mass="10387">MAAQGRVSLGDSSLGDHIDDWHRGAAGAQIWRRRASVERIHRRPATPFLVKSMLPRSPTSERPPAGGSLRTTTEARECRVAASGHFQYSFELLC</sequence>
<gene>
    <name evidence="2" type="ordered locus">Os12g0434050</name>
    <name evidence="2" type="ORF">OSNPB_120434050</name>
</gene>
<protein>
    <submittedName>
        <fullName evidence="2">Os12g0434050 protein</fullName>
    </submittedName>
</protein>
<dbReference type="EMBL" id="AP014968">
    <property type="protein sequence ID" value="BAT16959.1"/>
    <property type="molecule type" value="Genomic_DNA"/>
</dbReference>
<dbReference type="PaxDb" id="39947-A0A0P0Y9Q0"/>
<reference evidence="2 3" key="2">
    <citation type="journal article" date="2013" name="Plant Cell Physiol.">
        <title>Rice Annotation Project Database (RAP-DB): an integrative and interactive database for rice genomics.</title>
        <authorList>
            <person name="Sakai H."/>
            <person name="Lee S.S."/>
            <person name="Tanaka T."/>
            <person name="Numa H."/>
            <person name="Kim J."/>
            <person name="Kawahara Y."/>
            <person name="Wakimoto H."/>
            <person name="Yang C.C."/>
            <person name="Iwamoto M."/>
            <person name="Abe T."/>
            <person name="Yamada Y."/>
            <person name="Muto A."/>
            <person name="Inokuchi H."/>
            <person name="Ikemura T."/>
            <person name="Matsumoto T."/>
            <person name="Sasaki T."/>
            <person name="Itoh T."/>
        </authorList>
    </citation>
    <scope>NUCLEOTIDE SEQUENCE [LARGE SCALE GENOMIC DNA]</scope>
    <source>
        <strain evidence="3">cv. Nipponbare</strain>
    </source>
</reference>
<keyword evidence="3" id="KW-1185">Reference proteome</keyword>
<dbReference type="Proteomes" id="UP000059680">
    <property type="component" value="Chromosome 12"/>
</dbReference>
<name>A0A0P0Y9Q0_ORYSJ</name>
<dbReference type="InParanoid" id="A0A0P0Y9Q0"/>
<proteinExistence type="predicted"/>
<dbReference type="AlphaFoldDB" id="A0A0P0Y9Q0"/>
<feature type="region of interest" description="Disordered" evidence="1">
    <location>
        <begin position="48"/>
        <end position="72"/>
    </location>
</feature>
<evidence type="ECO:0000256" key="1">
    <source>
        <dbReference type="SAM" id="MobiDB-lite"/>
    </source>
</evidence>
<reference evidence="2 3" key="3">
    <citation type="journal article" date="2013" name="Rice">
        <title>Improvement of the Oryza sativa Nipponbare reference genome using next generation sequence and optical map data.</title>
        <authorList>
            <person name="Kawahara Y."/>
            <person name="de la Bastide M."/>
            <person name="Hamilton J.P."/>
            <person name="Kanamori H."/>
            <person name="McCombie W.R."/>
            <person name="Ouyang S."/>
            <person name="Schwartz D.C."/>
            <person name="Tanaka T."/>
            <person name="Wu J."/>
            <person name="Zhou S."/>
            <person name="Childs K.L."/>
            <person name="Davidson R.M."/>
            <person name="Lin H."/>
            <person name="Quesada-Ocampo L."/>
            <person name="Vaillancourt B."/>
            <person name="Sakai H."/>
            <person name="Lee S.S."/>
            <person name="Kim J."/>
            <person name="Numa H."/>
            <person name="Itoh T."/>
            <person name="Buell C.R."/>
            <person name="Matsumoto T."/>
        </authorList>
    </citation>
    <scope>NUCLEOTIDE SEQUENCE [LARGE SCALE GENOMIC DNA]</scope>
    <source>
        <strain evidence="3">cv. Nipponbare</strain>
    </source>
</reference>